<feature type="compositionally biased region" description="Gly residues" evidence="1">
    <location>
        <begin position="185"/>
        <end position="196"/>
    </location>
</feature>
<dbReference type="Proteomes" id="UP001501612">
    <property type="component" value="Unassembled WGS sequence"/>
</dbReference>
<protein>
    <recommendedName>
        <fullName evidence="2">Protein kinase domain-containing protein</fullName>
    </recommendedName>
</protein>
<dbReference type="Pfam" id="PF00069">
    <property type="entry name" value="Pkinase"/>
    <property type="match status" value="1"/>
</dbReference>
<sequence length="299" mass="31919">MIGLRSSRRTTGGTGGTDAERTAAAVATGGVLPAAYEPLAVLAHGRRTITWDAWDTARDARCVVKVLRADRLRDADAEEHRRLTEATLTEGRLLVELGHPHLVRGYDVLVDPLPGVVMETLGGASLDAVVEDHPLDAADTALLGLQLCSALGWLHRHDWLHLDLKPANVVVEAGRAKVIDLGLAGRPGDGQPGSGTRGYLAPEQATGRGLSPSTDVWGLGVTLLECLTGDLPFGDEATWESRRRRPLLDRRMPRAPQAVPDEVPPAMAAVLRGCVALDPAARPDLTEVRGVLREVASDR</sequence>
<name>A0ABP5AWY4_9ACTN</name>
<dbReference type="Gene3D" id="1.10.510.10">
    <property type="entry name" value="Transferase(Phosphotransferase) domain 1"/>
    <property type="match status" value="1"/>
</dbReference>
<evidence type="ECO:0000256" key="1">
    <source>
        <dbReference type="SAM" id="MobiDB-lite"/>
    </source>
</evidence>
<dbReference type="InterPro" id="IPR053235">
    <property type="entry name" value="Ser_Thr_kinase"/>
</dbReference>
<dbReference type="Gene3D" id="3.30.200.20">
    <property type="entry name" value="Phosphorylase Kinase, domain 1"/>
    <property type="match status" value="1"/>
</dbReference>
<accession>A0ABP5AWY4</accession>
<reference evidence="4" key="1">
    <citation type="journal article" date="2019" name="Int. J. Syst. Evol. Microbiol.">
        <title>The Global Catalogue of Microorganisms (GCM) 10K type strain sequencing project: providing services to taxonomists for standard genome sequencing and annotation.</title>
        <authorList>
            <consortium name="The Broad Institute Genomics Platform"/>
            <consortium name="The Broad Institute Genome Sequencing Center for Infectious Disease"/>
            <person name="Wu L."/>
            <person name="Ma J."/>
        </authorList>
    </citation>
    <scope>NUCLEOTIDE SEQUENCE [LARGE SCALE GENOMIC DNA]</scope>
    <source>
        <strain evidence="4">JCM 14046</strain>
    </source>
</reference>
<feature type="domain" description="Protein kinase" evidence="2">
    <location>
        <begin position="36"/>
        <end position="299"/>
    </location>
</feature>
<keyword evidence="4" id="KW-1185">Reference proteome</keyword>
<evidence type="ECO:0000313" key="4">
    <source>
        <dbReference type="Proteomes" id="UP001501612"/>
    </source>
</evidence>
<dbReference type="SUPFAM" id="SSF56112">
    <property type="entry name" value="Protein kinase-like (PK-like)"/>
    <property type="match status" value="1"/>
</dbReference>
<feature type="region of interest" description="Disordered" evidence="1">
    <location>
        <begin position="184"/>
        <end position="207"/>
    </location>
</feature>
<dbReference type="InterPro" id="IPR000719">
    <property type="entry name" value="Prot_kinase_dom"/>
</dbReference>
<dbReference type="SMART" id="SM00220">
    <property type="entry name" value="S_TKc"/>
    <property type="match status" value="1"/>
</dbReference>
<feature type="region of interest" description="Disordered" evidence="1">
    <location>
        <begin position="1"/>
        <end position="20"/>
    </location>
</feature>
<dbReference type="EMBL" id="BAAAMY010000005">
    <property type="protein sequence ID" value="GAA1922313.1"/>
    <property type="molecule type" value="Genomic_DNA"/>
</dbReference>
<dbReference type="InterPro" id="IPR011009">
    <property type="entry name" value="Kinase-like_dom_sf"/>
</dbReference>
<dbReference type="PANTHER" id="PTHR24361">
    <property type="entry name" value="MITOGEN-ACTIVATED KINASE KINASE KINASE"/>
    <property type="match status" value="1"/>
</dbReference>
<organism evidence="3 4">
    <name type="scientific">Nocardioides lentus</name>
    <dbReference type="NCBI Taxonomy" id="338077"/>
    <lineage>
        <taxon>Bacteria</taxon>
        <taxon>Bacillati</taxon>
        <taxon>Actinomycetota</taxon>
        <taxon>Actinomycetes</taxon>
        <taxon>Propionibacteriales</taxon>
        <taxon>Nocardioidaceae</taxon>
        <taxon>Nocardioides</taxon>
    </lineage>
</organism>
<dbReference type="CDD" id="cd14014">
    <property type="entry name" value="STKc_PknB_like"/>
    <property type="match status" value="1"/>
</dbReference>
<evidence type="ECO:0000259" key="2">
    <source>
        <dbReference type="PROSITE" id="PS50011"/>
    </source>
</evidence>
<dbReference type="PROSITE" id="PS50011">
    <property type="entry name" value="PROTEIN_KINASE_DOM"/>
    <property type="match status" value="1"/>
</dbReference>
<comment type="caution">
    <text evidence="3">The sequence shown here is derived from an EMBL/GenBank/DDBJ whole genome shotgun (WGS) entry which is preliminary data.</text>
</comment>
<gene>
    <name evidence="3" type="ORF">GCM10009737_24760</name>
</gene>
<dbReference type="RefSeq" id="WP_344007622.1">
    <property type="nucleotide sequence ID" value="NZ_BAAAMY010000005.1"/>
</dbReference>
<evidence type="ECO:0000313" key="3">
    <source>
        <dbReference type="EMBL" id="GAA1922313.1"/>
    </source>
</evidence>
<proteinExistence type="predicted"/>